<dbReference type="GO" id="GO:0003677">
    <property type="term" value="F:DNA binding"/>
    <property type="evidence" value="ECO:0007669"/>
    <property type="project" value="InterPro"/>
</dbReference>
<dbReference type="InterPro" id="IPR036093">
    <property type="entry name" value="NAC_dom_sf"/>
</dbReference>
<evidence type="ECO:0000313" key="3">
    <source>
        <dbReference type="Proteomes" id="UP000078284"/>
    </source>
</evidence>
<organism evidence="2 3">
    <name type="scientific">Arabidopsis thaliana</name>
    <name type="common">Mouse-ear cress</name>
    <dbReference type="NCBI Taxonomy" id="3702"/>
    <lineage>
        <taxon>Eukaryota</taxon>
        <taxon>Viridiplantae</taxon>
        <taxon>Streptophyta</taxon>
        <taxon>Embryophyta</taxon>
        <taxon>Tracheophyta</taxon>
        <taxon>Spermatophyta</taxon>
        <taxon>Magnoliopsida</taxon>
        <taxon>eudicotyledons</taxon>
        <taxon>Gunneridae</taxon>
        <taxon>Pentapetalae</taxon>
        <taxon>rosids</taxon>
        <taxon>malvids</taxon>
        <taxon>Brassicales</taxon>
        <taxon>Brassicaceae</taxon>
        <taxon>Camelineae</taxon>
        <taxon>Arabidopsis</taxon>
    </lineage>
</organism>
<name>A0A178VCI4_ARATH</name>
<dbReference type="ExpressionAtlas" id="A0A178VCI4">
    <property type="expression patterns" value="baseline and differential"/>
</dbReference>
<evidence type="ECO:0000256" key="1">
    <source>
        <dbReference type="SAM" id="MobiDB-lite"/>
    </source>
</evidence>
<dbReference type="SUPFAM" id="SSF101941">
    <property type="entry name" value="NAC domain"/>
    <property type="match status" value="1"/>
</dbReference>
<gene>
    <name evidence="2" type="ordered locus">AXX17_At3g03820</name>
</gene>
<evidence type="ECO:0000313" key="2">
    <source>
        <dbReference type="EMBL" id="OAP04030.1"/>
    </source>
</evidence>
<dbReference type="GO" id="GO:0006355">
    <property type="term" value="P:regulation of DNA-templated transcription"/>
    <property type="evidence" value="ECO:0007669"/>
    <property type="project" value="InterPro"/>
</dbReference>
<comment type="caution">
    <text evidence="2">The sequence shown here is derived from an EMBL/GenBank/DDBJ whole genome shotgun (WGS) entry which is preliminary data.</text>
</comment>
<dbReference type="Proteomes" id="UP000078284">
    <property type="component" value="Chromosome 3"/>
</dbReference>
<feature type="compositionally biased region" description="Polar residues" evidence="1">
    <location>
        <begin position="90"/>
        <end position="124"/>
    </location>
</feature>
<sequence>MVNPVGFRFRPTKEEIVDHYLRPTNFDGDTSHVDDAIPREEWETWLNDDDKQRNIMFMQDNRNDYRPPNSLTGVFSDCSSDDNDSDLLSPKTNSIETPSTWDSLAGSNRQIGLIKTQQSPDSTI</sequence>
<dbReference type="AlphaFoldDB" id="A0A178VCI4"/>
<dbReference type="EMBL" id="LUHQ01000003">
    <property type="protein sequence ID" value="OAP04030.1"/>
    <property type="molecule type" value="Genomic_DNA"/>
</dbReference>
<proteinExistence type="predicted"/>
<accession>A0A178VCI4</accession>
<protein>
    <submittedName>
        <fullName evidence="2">Uncharacterized protein</fullName>
    </submittedName>
</protein>
<reference evidence="3" key="1">
    <citation type="journal article" date="2016" name="Proc. Natl. Acad. Sci. U.S.A.">
        <title>Chromosome-level assembly of Arabidopsis thaliana Ler reveals the extent of translocation and inversion polymorphisms.</title>
        <authorList>
            <person name="Zapata L."/>
            <person name="Ding J."/>
            <person name="Willing E.M."/>
            <person name="Hartwig B."/>
            <person name="Bezdan D."/>
            <person name="Jiao W.B."/>
            <person name="Patel V."/>
            <person name="Velikkakam James G."/>
            <person name="Koornneef M."/>
            <person name="Ossowski S."/>
            <person name="Schneeberger K."/>
        </authorList>
    </citation>
    <scope>NUCLEOTIDE SEQUENCE [LARGE SCALE GENOMIC DNA]</scope>
    <source>
        <strain evidence="3">cv. Landsberg erecta</strain>
    </source>
</reference>
<feature type="region of interest" description="Disordered" evidence="1">
    <location>
        <begin position="60"/>
        <end position="124"/>
    </location>
</feature>